<dbReference type="AlphaFoldDB" id="A0A9Q1JL14"/>
<evidence type="ECO:0000256" key="13">
    <source>
        <dbReference type="SAM" id="SignalP"/>
    </source>
</evidence>
<keyword evidence="9" id="KW-0325">Glycoprotein</keyword>
<evidence type="ECO:0000256" key="6">
    <source>
        <dbReference type="ARBA" id="ARBA00022741"/>
    </source>
</evidence>
<protein>
    <recommendedName>
        <fullName evidence="2">non-specific serine/threonine protein kinase</fullName>
        <ecNumber evidence="2">2.7.11.1</ecNumber>
    </recommendedName>
</protein>
<dbReference type="Gene3D" id="1.10.510.10">
    <property type="entry name" value="Transferase(Phosphotransferase) domain 1"/>
    <property type="match status" value="1"/>
</dbReference>
<comment type="catalytic activity">
    <reaction evidence="11">
        <text>L-seryl-[protein] + ATP = O-phospho-L-seryl-[protein] + ADP + H(+)</text>
        <dbReference type="Rhea" id="RHEA:17989"/>
        <dbReference type="Rhea" id="RHEA-COMP:9863"/>
        <dbReference type="Rhea" id="RHEA-COMP:11604"/>
        <dbReference type="ChEBI" id="CHEBI:15378"/>
        <dbReference type="ChEBI" id="CHEBI:29999"/>
        <dbReference type="ChEBI" id="CHEBI:30616"/>
        <dbReference type="ChEBI" id="CHEBI:83421"/>
        <dbReference type="ChEBI" id="CHEBI:456216"/>
        <dbReference type="EC" id="2.7.11.1"/>
    </reaction>
</comment>
<dbReference type="PROSITE" id="PS50011">
    <property type="entry name" value="PROTEIN_KINASE_DOM"/>
    <property type="match status" value="1"/>
</dbReference>
<organism evidence="15 16">
    <name type="scientific">Carnegiea gigantea</name>
    <dbReference type="NCBI Taxonomy" id="171969"/>
    <lineage>
        <taxon>Eukaryota</taxon>
        <taxon>Viridiplantae</taxon>
        <taxon>Streptophyta</taxon>
        <taxon>Embryophyta</taxon>
        <taxon>Tracheophyta</taxon>
        <taxon>Spermatophyta</taxon>
        <taxon>Magnoliopsida</taxon>
        <taxon>eudicotyledons</taxon>
        <taxon>Gunneridae</taxon>
        <taxon>Pentapetalae</taxon>
        <taxon>Caryophyllales</taxon>
        <taxon>Cactineae</taxon>
        <taxon>Cactaceae</taxon>
        <taxon>Cactoideae</taxon>
        <taxon>Echinocereeae</taxon>
        <taxon>Carnegiea</taxon>
    </lineage>
</organism>
<evidence type="ECO:0000256" key="11">
    <source>
        <dbReference type="ARBA" id="ARBA00048679"/>
    </source>
</evidence>
<evidence type="ECO:0000256" key="9">
    <source>
        <dbReference type="ARBA" id="ARBA00023180"/>
    </source>
</evidence>
<name>A0A9Q1JL14_9CARY</name>
<dbReference type="InterPro" id="IPR000719">
    <property type="entry name" value="Prot_kinase_dom"/>
</dbReference>
<keyword evidence="6 12" id="KW-0547">Nucleotide-binding</keyword>
<dbReference type="InterPro" id="IPR001245">
    <property type="entry name" value="Ser-Thr/Tyr_kinase_cat_dom"/>
</dbReference>
<feature type="chain" id="PRO_5040379331" description="non-specific serine/threonine protein kinase" evidence="13">
    <location>
        <begin position="29"/>
        <end position="540"/>
    </location>
</feature>
<dbReference type="EMBL" id="JAKOGI010001148">
    <property type="protein sequence ID" value="KAJ8427414.1"/>
    <property type="molecule type" value="Genomic_DNA"/>
</dbReference>
<dbReference type="InterPro" id="IPR017441">
    <property type="entry name" value="Protein_kinase_ATP_BS"/>
</dbReference>
<feature type="binding site" evidence="12">
    <location>
        <position position="351"/>
    </location>
    <ligand>
        <name>ATP</name>
        <dbReference type="ChEBI" id="CHEBI:30616"/>
    </ligand>
</feature>
<evidence type="ECO:0000256" key="7">
    <source>
        <dbReference type="ARBA" id="ARBA00022777"/>
    </source>
</evidence>
<evidence type="ECO:0000256" key="3">
    <source>
        <dbReference type="ARBA" id="ARBA00022527"/>
    </source>
</evidence>
<evidence type="ECO:0000259" key="14">
    <source>
        <dbReference type="PROSITE" id="PS50011"/>
    </source>
</evidence>
<evidence type="ECO:0000313" key="16">
    <source>
        <dbReference type="Proteomes" id="UP001153076"/>
    </source>
</evidence>
<evidence type="ECO:0000256" key="4">
    <source>
        <dbReference type="ARBA" id="ARBA00022679"/>
    </source>
</evidence>
<dbReference type="SMART" id="SM00220">
    <property type="entry name" value="S_TKc"/>
    <property type="match status" value="1"/>
</dbReference>
<dbReference type="GO" id="GO:0030247">
    <property type="term" value="F:polysaccharide binding"/>
    <property type="evidence" value="ECO:0007669"/>
    <property type="project" value="InterPro"/>
</dbReference>
<dbReference type="PROSITE" id="PS00107">
    <property type="entry name" value="PROTEIN_KINASE_ATP"/>
    <property type="match status" value="1"/>
</dbReference>
<feature type="domain" description="Protein kinase" evidence="14">
    <location>
        <begin position="323"/>
        <end position="540"/>
    </location>
</feature>
<dbReference type="InterPro" id="IPR008271">
    <property type="entry name" value="Ser/Thr_kinase_AS"/>
</dbReference>
<evidence type="ECO:0000313" key="15">
    <source>
        <dbReference type="EMBL" id="KAJ8427414.1"/>
    </source>
</evidence>
<accession>A0A9Q1JL14</accession>
<evidence type="ECO:0000256" key="1">
    <source>
        <dbReference type="ARBA" id="ARBA00004167"/>
    </source>
</evidence>
<keyword evidence="7" id="KW-0418">Kinase</keyword>
<dbReference type="InterPro" id="IPR025287">
    <property type="entry name" value="WAK_GUB"/>
</dbReference>
<dbReference type="PROSITE" id="PS00108">
    <property type="entry name" value="PROTEIN_KINASE_ST"/>
    <property type="match status" value="1"/>
</dbReference>
<keyword evidence="8 12" id="KW-0067">ATP-binding</keyword>
<dbReference type="PANTHER" id="PTHR46008">
    <property type="entry name" value="LEAF RUST 10 DISEASE-RESISTANCE LOCUS RECEPTOR-LIKE PROTEIN KINASE-LIKE 1.4"/>
    <property type="match status" value="1"/>
</dbReference>
<dbReference type="InterPro" id="IPR032872">
    <property type="entry name" value="WAK_assoc_C"/>
</dbReference>
<keyword evidence="16" id="KW-1185">Reference proteome</keyword>
<dbReference type="GO" id="GO:0005524">
    <property type="term" value="F:ATP binding"/>
    <property type="evidence" value="ECO:0007669"/>
    <property type="project" value="UniProtKB-UniRule"/>
</dbReference>
<dbReference type="InterPro" id="IPR011009">
    <property type="entry name" value="Kinase-like_dom_sf"/>
</dbReference>
<comment type="catalytic activity">
    <reaction evidence="10">
        <text>L-threonyl-[protein] + ATP = O-phospho-L-threonyl-[protein] + ADP + H(+)</text>
        <dbReference type="Rhea" id="RHEA:46608"/>
        <dbReference type="Rhea" id="RHEA-COMP:11060"/>
        <dbReference type="Rhea" id="RHEA-COMP:11605"/>
        <dbReference type="ChEBI" id="CHEBI:15378"/>
        <dbReference type="ChEBI" id="CHEBI:30013"/>
        <dbReference type="ChEBI" id="CHEBI:30616"/>
        <dbReference type="ChEBI" id="CHEBI:61977"/>
        <dbReference type="ChEBI" id="CHEBI:456216"/>
        <dbReference type="EC" id="2.7.11.1"/>
    </reaction>
</comment>
<comment type="caution">
    <text evidence="15">The sequence shown here is derived from an EMBL/GenBank/DDBJ whole genome shotgun (WGS) entry which is preliminary data.</text>
</comment>
<evidence type="ECO:0000256" key="12">
    <source>
        <dbReference type="PROSITE-ProRule" id="PRU10141"/>
    </source>
</evidence>
<dbReference type="EC" id="2.7.11.1" evidence="2"/>
<evidence type="ECO:0000256" key="10">
    <source>
        <dbReference type="ARBA" id="ARBA00047899"/>
    </source>
</evidence>
<dbReference type="PANTHER" id="PTHR46008:SF2">
    <property type="entry name" value="LEAF RUST 10 DISEASE-RESISTANCE LOCUS RECEPTOR-LIKE PROTEIN KINASE-LIKE 1.4"/>
    <property type="match status" value="1"/>
</dbReference>
<keyword evidence="3" id="KW-0723">Serine/threonine-protein kinase</keyword>
<reference evidence="15" key="1">
    <citation type="submission" date="2022-04" db="EMBL/GenBank/DDBJ databases">
        <title>Carnegiea gigantea Genome sequencing and assembly v2.</title>
        <authorList>
            <person name="Copetti D."/>
            <person name="Sanderson M.J."/>
            <person name="Burquez A."/>
            <person name="Wojciechowski M.F."/>
        </authorList>
    </citation>
    <scope>NUCLEOTIDE SEQUENCE</scope>
    <source>
        <strain evidence="15">SGP5-SGP5p</strain>
        <tissue evidence="15">Aerial part</tissue>
    </source>
</reference>
<dbReference type="OrthoDB" id="4062651at2759"/>
<dbReference type="GO" id="GO:0016020">
    <property type="term" value="C:membrane"/>
    <property type="evidence" value="ECO:0007669"/>
    <property type="project" value="UniProtKB-SubCell"/>
</dbReference>
<dbReference type="Proteomes" id="UP001153076">
    <property type="component" value="Unassembled WGS sequence"/>
</dbReference>
<evidence type="ECO:0000256" key="5">
    <source>
        <dbReference type="ARBA" id="ARBA00022729"/>
    </source>
</evidence>
<dbReference type="GO" id="GO:0004674">
    <property type="term" value="F:protein serine/threonine kinase activity"/>
    <property type="evidence" value="ECO:0007669"/>
    <property type="project" value="UniProtKB-KW"/>
</dbReference>
<keyword evidence="5 13" id="KW-0732">Signal</keyword>
<gene>
    <name evidence="15" type="ORF">Cgig2_000608</name>
</gene>
<proteinExistence type="predicted"/>
<evidence type="ECO:0000256" key="8">
    <source>
        <dbReference type="ARBA" id="ARBA00022840"/>
    </source>
</evidence>
<feature type="signal peptide" evidence="13">
    <location>
        <begin position="1"/>
        <end position="28"/>
    </location>
</feature>
<evidence type="ECO:0000256" key="2">
    <source>
        <dbReference type="ARBA" id="ARBA00012513"/>
    </source>
</evidence>
<dbReference type="Pfam" id="PF07714">
    <property type="entry name" value="PK_Tyr_Ser-Thr"/>
    <property type="match status" value="1"/>
</dbReference>
<sequence length="540" mass="60683">MYPNLSQSFTIFHFMIFVILHRAKVSSSASHQMDPRYENCMSNSSSCVASVRIAYPFWGNGHLEHCGHLGFELSCDANNNLTINIMAETYYGRSINYNRSKCPEPRDLYNTTLDLTLFNYTSNVKNAPLFYDYPAQKIDKNVPFGFFCPGKYWSSLSYFVITQDWEDELDEICGVKVYVPIFKDAIRDPVSTSMGVDEVLKKGFEVRWVVDERHCQQCSISGGCCGYNMALGQSTCFCDNGAYSTICPASTLSIAAAAGGLFFMSMLFLTLRSSKDYYHSSSMLPSEISANGQPSTVNVEEKSTYFGAHLFSYKELERATNNFEPSKELGRGGFGTVYHGKLQDRRDVAIKRLYKKHNKQLYGCTPRKSRQLLLVYEYVPNGTIADHLHGKRAKPEFLHWPVRLRIAIETASALVYLHAFDIIHRDVKTKNILLDANYSVKVADFGLSRLFPLDVTHVSTTPQGSPGYVDPEYHQSYQLTDKSDVYSFGVVLAELLSAKPTAICAIGPRNAITNSQHQSLNLAVGGRVIILHLTINRSFS</sequence>
<dbReference type="Pfam" id="PF13947">
    <property type="entry name" value="GUB_WAK_bind"/>
    <property type="match status" value="1"/>
</dbReference>
<dbReference type="Pfam" id="PF14380">
    <property type="entry name" value="WAK_assoc"/>
    <property type="match status" value="1"/>
</dbReference>
<dbReference type="SUPFAM" id="SSF56112">
    <property type="entry name" value="Protein kinase-like (PK-like)"/>
    <property type="match status" value="1"/>
</dbReference>
<comment type="subcellular location">
    <subcellularLocation>
        <location evidence="1">Membrane</location>
        <topology evidence="1">Single-pass membrane protein</topology>
    </subcellularLocation>
</comment>
<keyword evidence="4" id="KW-0808">Transferase</keyword>